<evidence type="ECO:0000313" key="3">
    <source>
        <dbReference type="Proteomes" id="UP000521943"/>
    </source>
</evidence>
<protein>
    <submittedName>
        <fullName evidence="2">Uncharacterized protein</fullName>
    </submittedName>
</protein>
<gene>
    <name evidence="2" type="ORF">DFP72DRAFT_862314</name>
</gene>
<evidence type="ECO:0000256" key="1">
    <source>
        <dbReference type="SAM" id="SignalP"/>
    </source>
</evidence>
<comment type="caution">
    <text evidence="2">The sequence shown here is derived from an EMBL/GenBank/DDBJ whole genome shotgun (WGS) entry which is preliminary data.</text>
</comment>
<evidence type="ECO:0000313" key="2">
    <source>
        <dbReference type="EMBL" id="KAF6741425.1"/>
    </source>
</evidence>
<dbReference type="AlphaFoldDB" id="A0A8H6LSV3"/>
<reference evidence="2 3" key="1">
    <citation type="submission" date="2020-07" db="EMBL/GenBank/DDBJ databases">
        <title>Comparative genomics of pyrophilous fungi reveals a link between fire events and developmental genes.</title>
        <authorList>
            <consortium name="DOE Joint Genome Institute"/>
            <person name="Steindorff A.S."/>
            <person name="Carver A."/>
            <person name="Calhoun S."/>
            <person name="Stillman K."/>
            <person name="Liu H."/>
            <person name="Lipzen A."/>
            <person name="Pangilinan J."/>
            <person name="Labutti K."/>
            <person name="Bruns T.D."/>
            <person name="Grigoriev I.V."/>
        </authorList>
    </citation>
    <scope>NUCLEOTIDE SEQUENCE [LARGE SCALE GENOMIC DNA]</scope>
    <source>
        <strain evidence="2 3">CBS 144469</strain>
    </source>
</reference>
<keyword evidence="3" id="KW-1185">Reference proteome</keyword>
<keyword evidence="1" id="KW-0732">Signal</keyword>
<name>A0A8H6LSV3_9AGAR</name>
<organism evidence="2 3">
    <name type="scientific">Ephemerocybe angulata</name>
    <dbReference type="NCBI Taxonomy" id="980116"/>
    <lineage>
        <taxon>Eukaryota</taxon>
        <taxon>Fungi</taxon>
        <taxon>Dikarya</taxon>
        <taxon>Basidiomycota</taxon>
        <taxon>Agaricomycotina</taxon>
        <taxon>Agaricomycetes</taxon>
        <taxon>Agaricomycetidae</taxon>
        <taxon>Agaricales</taxon>
        <taxon>Agaricineae</taxon>
        <taxon>Psathyrellaceae</taxon>
        <taxon>Ephemerocybe</taxon>
    </lineage>
</organism>
<sequence>MLYPEAILIIGLCLASLAMAGQFRVAKWPMHVDNGLEYTPRQKSSLGISPPDLADKYKAEVYQERVKVPEFRAIIHWPNPGDNKKFLLLAHFPNGESFGHSYMVGHWLKATISRTLDGKQLVTQIELNESIYLSALLQAILIHTSDKSSTIWELTWAFDTKMHSNSAWAWKPEHYHATTLANFDLKVTILSSTFNQHSVTFVTSPQIQTTYRE</sequence>
<dbReference type="Proteomes" id="UP000521943">
    <property type="component" value="Unassembled WGS sequence"/>
</dbReference>
<accession>A0A8H6LSV3</accession>
<proteinExistence type="predicted"/>
<feature type="chain" id="PRO_5034503814" evidence="1">
    <location>
        <begin position="21"/>
        <end position="213"/>
    </location>
</feature>
<feature type="signal peptide" evidence="1">
    <location>
        <begin position="1"/>
        <end position="20"/>
    </location>
</feature>
<dbReference type="EMBL" id="JACGCI010000248">
    <property type="protein sequence ID" value="KAF6741425.1"/>
    <property type="molecule type" value="Genomic_DNA"/>
</dbReference>